<evidence type="ECO:0000313" key="5">
    <source>
        <dbReference type="EMBL" id="KAI9638947.1"/>
    </source>
</evidence>
<dbReference type="Proteomes" id="UP001164286">
    <property type="component" value="Unassembled WGS sequence"/>
</dbReference>
<dbReference type="PANTHER" id="PTHR11655:SF14">
    <property type="entry name" value="LARGE RIBOSOMAL SUBUNIT PROTEIN UL6M"/>
    <property type="match status" value="1"/>
</dbReference>
<dbReference type="AlphaFoldDB" id="A0AA38HFB6"/>
<dbReference type="GO" id="GO:0019843">
    <property type="term" value="F:rRNA binding"/>
    <property type="evidence" value="ECO:0007669"/>
    <property type="project" value="InterPro"/>
</dbReference>
<dbReference type="RefSeq" id="XP_052948724.1">
    <property type="nucleotide sequence ID" value="XM_053089276.1"/>
</dbReference>
<dbReference type="GO" id="GO:0005762">
    <property type="term" value="C:mitochondrial large ribosomal subunit"/>
    <property type="evidence" value="ECO:0007669"/>
    <property type="project" value="TreeGrafter"/>
</dbReference>
<sequence>MSRLTTRQLHTTCIRSSHIGSTSIPIPKPVQLRFPFDLPATSTSTGLTRTLSVTGPLGQQSLSIPHPVVLDNQQGELSVSVLDVEDRKQRSLWGLTRTLINNAVVGVSTGYKLELRLVGVGYRAAVEPIPEALIALQKQIPRAVKPGQAILPTPSQRINLKLGYAHPVYVDIPEDIQVSTPAPTSVILSGTDKQRLGLFAAKIRRWRKPEPYRGKGIFVGDETIKLKEVKKK</sequence>
<name>A0AA38HFB6_9TREE</name>
<evidence type="ECO:0000256" key="1">
    <source>
        <dbReference type="ARBA" id="ARBA00009356"/>
    </source>
</evidence>
<reference evidence="5" key="1">
    <citation type="journal article" date="2022" name="G3 (Bethesda)">
        <title>High quality genome of the basidiomycete yeast Dioszegia hungarica PDD-24b-2 isolated from cloud water.</title>
        <authorList>
            <person name="Jarrige D."/>
            <person name="Haridas S."/>
            <person name="Bleykasten-Grosshans C."/>
            <person name="Joly M."/>
            <person name="Nadalig T."/>
            <person name="Sancelme M."/>
            <person name="Vuilleumier S."/>
            <person name="Grigoriev I.V."/>
            <person name="Amato P."/>
            <person name="Bringel F."/>
        </authorList>
    </citation>
    <scope>NUCLEOTIDE SEQUENCE</scope>
    <source>
        <strain evidence="5">PDD-24b-2</strain>
    </source>
</reference>
<keyword evidence="3" id="KW-0687">Ribonucleoprotein</keyword>
<dbReference type="GO" id="GO:0006412">
    <property type="term" value="P:translation"/>
    <property type="evidence" value="ECO:0007669"/>
    <property type="project" value="InterPro"/>
</dbReference>
<dbReference type="InterPro" id="IPR020040">
    <property type="entry name" value="Ribosomal_uL6_a/b-dom"/>
</dbReference>
<accession>A0AA38HFB6</accession>
<comment type="caution">
    <text evidence="5">The sequence shown here is derived from an EMBL/GenBank/DDBJ whole genome shotgun (WGS) entry which is preliminary data.</text>
</comment>
<dbReference type="GeneID" id="77728481"/>
<feature type="domain" description="Large ribosomal subunit protein uL6 alpha-beta" evidence="4">
    <location>
        <begin position="157"/>
        <end position="217"/>
    </location>
</feature>
<dbReference type="Pfam" id="PF00347">
    <property type="entry name" value="Ribosomal_L6"/>
    <property type="match status" value="2"/>
</dbReference>
<dbReference type="EMBL" id="JAKWFO010000002">
    <property type="protein sequence ID" value="KAI9638947.1"/>
    <property type="molecule type" value="Genomic_DNA"/>
</dbReference>
<dbReference type="GO" id="GO:0003735">
    <property type="term" value="F:structural constituent of ribosome"/>
    <property type="evidence" value="ECO:0007669"/>
    <property type="project" value="InterPro"/>
</dbReference>
<dbReference type="SUPFAM" id="SSF56053">
    <property type="entry name" value="Ribosomal protein L6"/>
    <property type="match status" value="2"/>
</dbReference>
<proteinExistence type="inferred from homology"/>
<dbReference type="InterPro" id="IPR036789">
    <property type="entry name" value="Ribosomal_uL6-like_a/b-dom_sf"/>
</dbReference>
<dbReference type="Gene3D" id="3.90.930.12">
    <property type="entry name" value="Ribosomal protein L6, alpha-beta domain"/>
    <property type="match status" value="2"/>
</dbReference>
<comment type="similarity">
    <text evidence="1">Belongs to the universal ribosomal protein uL6 family.</text>
</comment>
<organism evidence="5 6">
    <name type="scientific">Dioszegia hungarica</name>
    <dbReference type="NCBI Taxonomy" id="4972"/>
    <lineage>
        <taxon>Eukaryota</taxon>
        <taxon>Fungi</taxon>
        <taxon>Dikarya</taxon>
        <taxon>Basidiomycota</taxon>
        <taxon>Agaricomycotina</taxon>
        <taxon>Tremellomycetes</taxon>
        <taxon>Tremellales</taxon>
        <taxon>Bulleribasidiaceae</taxon>
        <taxon>Dioszegia</taxon>
    </lineage>
</organism>
<gene>
    <name evidence="5" type="ORF">MKK02DRAFT_35828</name>
</gene>
<dbReference type="InterPro" id="IPR000702">
    <property type="entry name" value="Ribosomal_uL6-like"/>
</dbReference>
<evidence type="ECO:0000256" key="3">
    <source>
        <dbReference type="ARBA" id="ARBA00023274"/>
    </source>
</evidence>
<dbReference type="PANTHER" id="PTHR11655">
    <property type="entry name" value="60S/50S RIBOSOMAL PROTEIN L6/L9"/>
    <property type="match status" value="1"/>
</dbReference>
<keyword evidence="6" id="KW-1185">Reference proteome</keyword>
<keyword evidence="2 5" id="KW-0689">Ribosomal protein</keyword>
<feature type="domain" description="Large ribosomal subunit protein uL6 alpha-beta" evidence="4">
    <location>
        <begin position="49"/>
        <end position="110"/>
    </location>
</feature>
<protein>
    <submittedName>
        <fullName evidence="5">Ribosomal protein L6</fullName>
    </submittedName>
</protein>
<evidence type="ECO:0000313" key="6">
    <source>
        <dbReference type="Proteomes" id="UP001164286"/>
    </source>
</evidence>
<evidence type="ECO:0000256" key="2">
    <source>
        <dbReference type="ARBA" id="ARBA00022980"/>
    </source>
</evidence>
<evidence type="ECO:0000259" key="4">
    <source>
        <dbReference type="Pfam" id="PF00347"/>
    </source>
</evidence>